<keyword evidence="3" id="KW-0132">Cell division</keyword>
<comment type="caution">
    <text evidence="7">The sequence shown here is derived from an EMBL/GenBank/DDBJ whole genome shotgun (WGS) entry which is preliminary data.</text>
</comment>
<dbReference type="InterPro" id="IPR038658">
    <property type="entry name" value="SsgB_sf"/>
</dbReference>
<dbReference type="EMBL" id="JBHSQW010000010">
    <property type="protein sequence ID" value="MFC5993636.1"/>
    <property type="molecule type" value="Genomic_DNA"/>
</dbReference>
<evidence type="ECO:0000256" key="5">
    <source>
        <dbReference type="ARBA" id="ARBA00023210"/>
    </source>
</evidence>
<sequence>MRGEYLTICSSAIFELITSDAPVVPVNVELSYSSRDPYAVQATFQTGGDSSVRWVFARDLLADGLVAEAGTGDVKVQPLPHDLSRIELELTSPSGHAVFTTCAAGLAEFLDRTFEAVPPGSEYSWLDFDAALSNLLANHRARD</sequence>
<evidence type="ECO:0000256" key="2">
    <source>
        <dbReference type="ARBA" id="ARBA00009323"/>
    </source>
</evidence>
<organism evidence="7 8">
    <name type="scientific">Pseudonocardia hispaniensis</name>
    <dbReference type="NCBI Taxonomy" id="904933"/>
    <lineage>
        <taxon>Bacteria</taxon>
        <taxon>Bacillati</taxon>
        <taxon>Actinomycetota</taxon>
        <taxon>Actinomycetes</taxon>
        <taxon>Pseudonocardiales</taxon>
        <taxon>Pseudonocardiaceae</taxon>
        <taxon>Pseudonocardia</taxon>
    </lineage>
</organism>
<dbReference type="RefSeq" id="WP_379583435.1">
    <property type="nucleotide sequence ID" value="NZ_JBHSQW010000010.1"/>
</dbReference>
<dbReference type="Gene3D" id="2.30.31.20">
    <property type="entry name" value="Sporulation-specific cell division protein SsgB"/>
    <property type="match status" value="1"/>
</dbReference>
<keyword evidence="4" id="KW-0749">Sporulation</keyword>
<comment type="subcellular location">
    <subcellularLocation>
        <location evidence="1">Cell septum</location>
    </subcellularLocation>
</comment>
<evidence type="ECO:0000256" key="3">
    <source>
        <dbReference type="ARBA" id="ARBA00022618"/>
    </source>
</evidence>
<proteinExistence type="inferred from homology"/>
<accession>A0ABW1IYX5</accession>
<evidence type="ECO:0000256" key="1">
    <source>
        <dbReference type="ARBA" id="ARBA00004431"/>
    </source>
</evidence>
<evidence type="ECO:0000256" key="4">
    <source>
        <dbReference type="ARBA" id="ARBA00022969"/>
    </source>
</evidence>
<keyword evidence="5" id="KW-0717">Septation</keyword>
<keyword evidence="6" id="KW-0131">Cell cycle</keyword>
<name>A0ABW1IYX5_9PSEU</name>
<keyword evidence="8" id="KW-1185">Reference proteome</keyword>
<gene>
    <name evidence="7" type="ORF">ACFQE5_05330</name>
</gene>
<dbReference type="Proteomes" id="UP001596302">
    <property type="component" value="Unassembled WGS sequence"/>
</dbReference>
<reference evidence="8" key="1">
    <citation type="journal article" date="2019" name="Int. J. Syst. Evol. Microbiol.">
        <title>The Global Catalogue of Microorganisms (GCM) 10K type strain sequencing project: providing services to taxonomists for standard genome sequencing and annotation.</title>
        <authorList>
            <consortium name="The Broad Institute Genomics Platform"/>
            <consortium name="The Broad Institute Genome Sequencing Center for Infectious Disease"/>
            <person name="Wu L."/>
            <person name="Ma J."/>
        </authorList>
    </citation>
    <scope>NUCLEOTIDE SEQUENCE [LARGE SCALE GENOMIC DNA]</scope>
    <source>
        <strain evidence="8">CCM 8391</strain>
    </source>
</reference>
<comment type="similarity">
    <text evidence="2">Belongs to the SsgA family.</text>
</comment>
<protein>
    <submittedName>
        <fullName evidence="7">SsgA family sporulation/cell division regulator</fullName>
    </submittedName>
</protein>
<dbReference type="InterPro" id="IPR006776">
    <property type="entry name" value="SsgB"/>
</dbReference>
<evidence type="ECO:0000313" key="7">
    <source>
        <dbReference type="EMBL" id="MFC5993636.1"/>
    </source>
</evidence>
<evidence type="ECO:0000256" key="6">
    <source>
        <dbReference type="ARBA" id="ARBA00023306"/>
    </source>
</evidence>
<dbReference type="Pfam" id="PF04686">
    <property type="entry name" value="SsgA"/>
    <property type="match status" value="1"/>
</dbReference>
<evidence type="ECO:0000313" key="8">
    <source>
        <dbReference type="Proteomes" id="UP001596302"/>
    </source>
</evidence>